<keyword evidence="3" id="KW-1185">Reference proteome</keyword>
<dbReference type="EMBL" id="LRFC01000023">
    <property type="protein sequence ID" value="KZE66100.1"/>
    <property type="molecule type" value="Genomic_DNA"/>
</dbReference>
<organism evidence="2 3">
    <name type="scientific">Fictibacillus phosphorivorans</name>
    <dbReference type="NCBI Taxonomy" id="1221500"/>
    <lineage>
        <taxon>Bacteria</taxon>
        <taxon>Bacillati</taxon>
        <taxon>Bacillota</taxon>
        <taxon>Bacilli</taxon>
        <taxon>Bacillales</taxon>
        <taxon>Fictibacillaceae</taxon>
        <taxon>Fictibacillus</taxon>
    </lineage>
</organism>
<name>A0A165NHP3_9BACL</name>
<keyword evidence="1" id="KW-0472">Membrane</keyword>
<dbReference type="Proteomes" id="UP000076567">
    <property type="component" value="Unassembled WGS sequence"/>
</dbReference>
<feature type="transmembrane region" description="Helical" evidence="1">
    <location>
        <begin position="23"/>
        <end position="44"/>
    </location>
</feature>
<comment type="caution">
    <text evidence="2">The sequence shown here is derived from an EMBL/GenBank/DDBJ whole genome shotgun (WGS) entry which is preliminary data.</text>
</comment>
<dbReference type="AlphaFoldDB" id="A0A165NHP3"/>
<accession>A0A165NHP3</accession>
<protein>
    <submittedName>
        <fullName evidence="2">Uncharacterized protein</fullName>
    </submittedName>
</protein>
<proteinExistence type="predicted"/>
<evidence type="ECO:0000256" key="1">
    <source>
        <dbReference type="SAM" id="Phobius"/>
    </source>
</evidence>
<gene>
    <name evidence="2" type="ORF">AWM68_06910</name>
</gene>
<sequence length="111" mass="12581">MGAVGFYADLEAVFLWDGQEFSFFPFSLIEGVFSVIGGIFSLMFSKNSVITTPFCLFHKDSVFFIKNAIIPHLFQMKKAWHIAKLLSSILHINTKFSSDVCFALLFPVLFN</sequence>
<keyword evidence="1" id="KW-1133">Transmembrane helix</keyword>
<reference evidence="3" key="1">
    <citation type="submission" date="2016-01" db="EMBL/GenBank/DDBJ databases">
        <title>Draft genome of Chromobacterium sp. F49.</title>
        <authorList>
            <person name="Hong K.W."/>
        </authorList>
    </citation>
    <scope>NUCLEOTIDE SEQUENCE [LARGE SCALE GENOMIC DNA]</scope>
    <source>
        <strain evidence="3">P7IIIA</strain>
    </source>
</reference>
<evidence type="ECO:0000313" key="3">
    <source>
        <dbReference type="Proteomes" id="UP000076567"/>
    </source>
</evidence>
<keyword evidence="1" id="KW-0812">Transmembrane</keyword>
<evidence type="ECO:0000313" key="2">
    <source>
        <dbReference type="EMBL" id="KZE66100.1"/>
    </source>
</evidence>